<gene>
    <name evidence="2" type="ORF">MAMMFC1_00839</name>
</gene>
<dbReference type="OrthoDB" id="1683771at2"/>
<keyword evidence="3" id="KW-1185">Reference proteome</keyword>
<keyword evidence="1" id="KW-1133">Transmembrane helix</keyword>
<dbReference type="RefSeq" id="WP_126306730.1">
    <property type="nucleotide sequence ID" value="NZ_AP018449.1"/>
</dbReference>
<protein>
    <submittedName>
        <fullName evidence="2">Uncharacterized protein</fullName>
    </submittedName>
</protein>
<dbReference type="Proteomes" id="UP000276437">
    <property type="component" value="Chromosome"/>
</dbReference>
<dbReference type="AlphaFoldDB" id="A0A348AGJ3"/>
<feature type="transmembrane region" description="Helical" evidence="1">
    <location>
        <begin position="6"/>
        <end position="21"/>
    </location>
</feature>
<accession>A0A348AGJ3</accession>
<evidence type="ECO:0000313" key="3">
    <source>
        <dbReference type="Proteomes" id="UP000276437"/>
    </source>
</evidence>
<reference evidence="2 3" key="1">
    <citation type="journal article" date="2018" name="Int. J. Syst. Evol. Microbiol.">
        <title>Methylomusa anaerophila gen. nov., sp. nov., an anaerobic methanol-utilizing bacterium isolated from a microbial fuel cell.</title>
        <authorList>
            <person name="Amano N."/>
            <person name="Yamamuro A."/>
            <person name="Miyahara M."/>
            <person name="Kouzuma A."/>
            <person name="Abe T."/>
            <person name="Watanabe K."/>
        </authorList>
    </citation>
    <scope>NUCLEOTIDE SEQUENCE [LARGE SCALE GENOMIC DNA]</scope>
    <source>
        <strain evidence="2 3">MMFC1</strain>
    </source>
</reference>
<keyword evidence="1" id="KW-0472">Membrane</keyword>
<proteinExistence type="predicted"/>
<feature type="transmembrane region" description="Helical" evidence="1">
    <location>
        <begin position="123"/>
        <end position="140"/>
    </location>
</feature>
<name>A0A348AGJ3_9FIRM</name>
<dbReference type="KEGG" id="mana:MAMMFC1_00839"/>
<feature type="transmembrane region" description="Helical" evidence="1">
    <location>
        <begin position="60"/>
        <end position="81"/>
    </location>
</feature>
<feature type="transmembrane region" description="Helical" evidence="1">
    <location>
        <begin position="88"/>
        <end position="111"/>
    </location>
</feature>
<organism evidence="2 3">
    <name type="scientific">Methylomusa anaerophila</name>
    <dbReference type="NCBI Taxonomy" id="1930071"/>
    <lineage>
        <taxon>Bacteria</taxon>
        <taxon>Bacillati</taxon>
        <taxon>Bacillota</taxon>
        <taxon>Negativicutes</taxon>
        <taxon>Selenomonadales</taxon>
        <taxon>Sporomusaceae</taxon>
        <taxon>Methylomusa</taxon>
    </lineage>
</organism>
<dbReference type="EMBL" id="AP018449">
    <property type="protein sequence ID" value="BBB90191.1"/>
    <property type="molecule type" value="Genomic_DNA"/>
</dbReference>
<keyword evidence="1" id="KW-0812">Transmembrane</keyword>
<evidence type="ECO:0000256" key="1">
    <source>
        <dbReference type="SAM" id="Phobius"/>
    </source>
</evidence>
<sequence length="177" mass="20685">MSNSFIMWLLTLVPWLTLFFMKKEEIKRWMPVAMFAVVLATIIGDIGIRLGVWATREPTFPFSQILPFFYGVMPVLTIWVFKFTYRHFWPYMITNLILDVVFNFFILGYFLPGRGIVDFNISPLLSLPITLLHAVVIYGYQMWQDEALLNTDSFTKYNIKPAVAKLFTNNSKDDESD</sequence>
<feature type="transmembrane region" description="Helical" evidence="1">
    <location>
        <begin position="33"/>
        <end position="54"/>
    </location>
</feature>
<evidence type="ECO:0000313" key="2">
    <source>
        <dbReference type="EMBL" id="BBB90191.1"/>
    </source>
</evidence>